<gene>
    <name evidence="1" type="ORF">X927_00505</name>
</gene>
<reference evidence="1 2" key="1">
    <citation type="submission" date="2013-12" db="EMBL/GenBank/DDBJ databases">
        <title>Comparative genomics of Petrotoga isolates.</title>
        <authorList>
            <person name="Nesbo C.L."/>
            <person name="Charchuk R."/>
            <person name="Chow K."/>
        </authorList>
    </citation>
    <scope>NUCLEOTIDE SEQUENCE [LARGE SCALE GENOMIC DNA]</scope>
    <source>
        <strain evidence="1 2">DSM 14811</strain>
    </source>
</reference>
<sequence>MLLLGKKLSAISFYVFEGEEREEFVEIIGNF</sequence>
<name>A0A2K1PFM1_9BACT</name>
<keyword evidence="2" id="KW-1185">Reference proteome</keyword>
<organism evidence="1 2">
    <name type="scientific">Petrotoga mexicana DSM 14811</name>
    <dbReference type="NCBI Taxonomy" id="1122954"/>
    <lineage>
        <taxon>Bacteria</taxon>
        <taxon>Thermotogati</taxon>
        <taxon>Thermotogota</taxon>
        <taxon>Thermotogae</taxon>
        <taxon>Petrotogales</taxon>
        <taxon>Petrotogaceae</taxon>
        <taxon>Petrotoga</taxon>
    </lineage>
</organism>
<proteinExistence type="predicted"/>
<comment type="caution">
    <text evidence="1">The sequence shown here is derived from an EMBL/GenBank/DDBJ whole genome shotgun (WGS) entry which is preliminary data.</text>
</comment>
<dbReference type="AlphaFoldDB" id="A0A2K1PFM1"/>
<evidence type="ECO:0000313" key="1">
    <source>
        <dbReference type="EMBL" id="PNS01579.1"/>
    </source>
</evidence>
<dbReference type="EMBL" id="AZRN01000001">
    <property type="protein sequence ID" value="PNS01579.1"/>
    <property type="molecule type" value="Genomic_DNA"/>
</dbReference>
<dbReference type="Proteomes" id="UP000236604">
    <property type="component" value="Unassembled WGS sequence"/>
</dbReference>
<evidence type="ECO:0000313" key="2">
    <source>
        <dbReference type="Proteomes" id="UP000236604"/>
    </source>
</evidence>
<accession>A0A2K1PFM1</accession>
<protein>
    <submittedName>
        <fullName evidence="1">Uncharacterized protein</fullName>
    </submittedName>
</protein>